<dbReference type="AlphaFoldDB" id="A0A0B7A2P8"/>
<proteinExistence type="predicted"/>
<dbReference type="Gene3D" id="3.40.50.720">
    <property type="entry name" value="NAD(P)-binding Rossmann-like Domain"/>
    <property type="match status" value="1"/>
</dbReference>
<dbReference type="FunFam" id="3.40.50.720:FF:000084">
    <property type="entry name" value="Short-chain dehydrogenase reductase"/>
    <property type="match status" value="1"/>
</dbReference>
<dbReference type="SUPFAM" id="SSF51735">
    <property type="entry name" value="NAD(P)-binding Rossmann-fold domains"/>
    <property type="match status" value="1"/>
</dbReference>
<gene>
    <name evidence="2" type="primary">ORF92970</name>
</gene>
<evidence type="ECO:0000256" key="1">
    <source>
        <dbReference type="ARBA" id="ARBA00023002"/>
    </source>
</evidence>
<protein>
    <submittedName>
        <fullName evidence="2">Uncharacterized protein</fullName>
    </submittedName>
</protein>
<dbReference type="PANTHER" id="PTHR43975:SF2">
    <property type="entry name" value="EG:BACR7A4.14 PROTEIN-RELATED"/>
    <property type="match status" value="1"/>
</dbReference>
<organism evidence="2">
    <name type="scientific">Arion vulgaris</name>
    <dbReference type="NCBI Taxonomy" id="1028688"/>
    <lineage>
        <taxon>Eukaryota</taxon>
        <taxon>Metazoa</taxon>
        <taxon>Spiralia</taxon>
        <taxon>Lophotrochozoa</taxon>
        <taxon>Mollusca</taxon>
        <taxon>Gastropoda</taxon>
        <taxon>Heterobranchia</taxon>
        <taxon>Euthyneura</taxon>
        <taxon>Panpulmonata</taxon>
        <taxon>Eupulmonata</taxon>
        <taxon>Stylommatophora</taxon>
        <taxon>Helicina</taxon>
        <taxon>Arionoidea</taxon>
        <taxon>Arionidae</taxon>
        <taxon>Arion</taxon>
    </lineage>
</organism>
<dbReference type="PANTHER" id="PTHR43975">
    <property type="entry name" value="ZGC:101858"/>
    <property type="match status" value="1"/>
</dbReference>
<sequence length="282" mass="30440">YNNNVALLTMASGDIFLKLLNRVVVITGASAGIGEATAFEFARQGCHLMLCGRDKERLEAVSLKCQQLGGDKIKIRVTPGDITDAGVQEKIIANTVDHFGKIDVLVNNAGMNVIRDPMTTSRDDYTQIMSTNLESVFFLSQLAIPHLIKSKGNIVNVSSIASHTVMPKSVVYTMSKAALDSLTASLAVELASHGVRVNSVNPGSVVSLIYKRGEEAMSDDKYEEFQRNQSSSNLHPLGRMVLASEVADSIVFLASDRASFLTGQIVFVDGGRHCLGPQPKLQ</sequence>
<keyword evidence="1" id="KW-0560">Oxidoreductase</keyword>
<accession>A0A0B7A2P8</accession>
<dbReference type="GO" id="GO:0016491">
    <property type="term" value="F:oxidoreductase activity"/>
    <property type="evidence" value="ECO:0007669"/>
    <property type="project" value="UniProtKB-KW"/>
</dbReference>
<dbReference type="Pfam" id="PF13561">
    <property type="entry name" value="adh_short_C2"/>
    <property type="match status" value="1"/>
</dbReference>
<dbReference type="InterPro" id="IPR002347">
    <property type="entry name" value="SDR_fam"/>
</dbReference>
<dbReference type="InterPro" id="IPR020904">
    <property type="entry name" value="Sc_DH/Rdtase_CS"/>
</dbReference>
<reference evidence="2" key="1">
    <citation type="submission" date="2014-12" db="EMBL/GenBank/DDBJ databases">
        <title>Insight into the proteome of Arion vulgaris.</title>
        <authorList>
            <person name="Aradska J."/>
            <person name="Bulat T."/>
            <person name="Smidak R."/>
            <person name="Sarate P."/>
            <person name="Gangsoo J."/>
            <person name="Sialana F."/>
            <person name="Bilban M."/>
            <person name="Lubec G."/>
        </authorList>
    </citation>
    <scope>NUCLEOTIDE SEQUENCE</scope>
    <source>
        <tissue evidence="2">Skin</tissue>
    </source>
</reference>
<dbReference type="PROSITE" id="PS00061">
    <property type="entry name" value="ADH_SHORT"/>
    <property type="match status" value="1"/>
</dbReference>
<evidence type="ECO:0000313" key="2">
    <source>
        <dbReference type="EMBL" id="CEK74882.1"/>
    </source>
</evidence>
<feature type="non-terminal residue" evidence="2">
    <location>
        <position position="1"/>
    </location>
</feature>
<dbReference type="PRINTS" id="PR00080">
    <property type="entry name" value="SDRFAMILY"/>
</dbReference>
<name>A0A0B7A2P8_9EUPU</name>
<dbReference type="PRINTS" id="PR00081">
    <property type="entry name" value="GDHRDH"/>
</dbReference>
<dbReference type="EMBL" id="HACG01028017">
    <property type="protein sequence ID" value="CEK74882.1"/>
    <property type="molecule type" value="Transcribed_RNA"/>
</dbReference>
<dbReference type="InterPro" id="IPR036291">
    <property type="entry name" value="NAD(P)-bd_dom_sf"/>
</dbReference>